<gene>
    <name evidence="2" type="ORF">GFD30_17900</name>
</gene>
<sequence>MEIEEPSGPGTMPRKVTAAIIVMWCTVTIVALGTAGEWIILDNAGRLGDFLYHYPVQMLSGPLLAAGVALVATRFRSGRNGARITGIALGVTGGLCSFSLMATSVAYLLSIPLFWVMFGLLLTGDARRWCGVVPRRERT</sequence>
<evidence type="ECO:0000313" key="2">
    <source>
        <dbReference type="EMBL" id="MQM27431.1"/>
    </source>
</evidence>
<accession>A0A6L5GCX7</accession>
<reference evidence="2 3" key="1">
    <citation type="submission" date="2019-10" db="EMBL/GenBank/DDBJ databases">
        <title>Glycomyces albidus sp. nov., a novel actinomycete isolated from rhizosphere soil of wheat (Triticum aestivum L.).</title>
        <authorList>
            <person name="Qian L."/>
        </authorList>
    </citation>
    <scope>NUCLEOTIDE SEQUENCE [LARGE SCALE GENOMIC DNA]</scope>
    <source>
        <strain evidence="2 3">NEAU-7082</strain>
    </source>
</reference>
<feature type="transmembrane region" description="Helical" evidence="1">
    <location>
        <begin position="84"/>
        <end position="101"/>
    </location>
</feature>
<organism evidence="2 3">
    <name type="scientific">Glycomyces albidus</name>
    <dbReference type="NCBI Taxonomy" id="2656774"/>
    <lineage>
        <taxon>Bacteria</taxon>
        <taxon>Bacillati</taxon>
        <taxon>Actinomycetota</taxon>
        <taxon>Actinomycetes</taxon>
        <taxon>Glycomycetales</taxon>
        <taxon>Glycomycetaceae</taxon>
        <taxon>Glycomyces</taxon>
    </lineage>
</organism>
<dbReference type="AlphaFoldDB" id="A0A6L5GCX7"/>
<evidence type="ECO:0000313" key="3">
    <source>
        <dbReference type="Proteomes" id="UP000477750"/>
    </source>
</evidence>
<protein>
    <submittedName>
        <fullName evidence="2">Uncharacterized protein</fullName>
    </submittedName>
</protein>
<keyword evidence="1" id="KW-1133">Transmembrane helix</keyword>
<evidence type="ECO:0000256" key="1">
    <source>
        <dbReference type="SAM" id="Phobius"/>
    </source>
</evidence>
<dbReference type="RefSeq" id="WP_153026570.1">
    <property type="nucleotide sequence ID" value="NZ_WIAO01000024.1"/>
</dbReference>
<proteinExistence type="predicted"/>
<keyword evidence="1" id="KW-0812">Transmembrane</keyword>
<keyword evidence="1" id="KW-0472">Membrane</keyword>
<dbReference type="EMBL" id="WIAO01000024">
    <property type="protein sequence ID" value="MQM27431.1"/>
    <property type="molecule type" value="Genomic_DNA"/>
</dbReference>
<feature type="transmembrane region" description="Helical" evidence="1">
    <location>
        <begin position="16"/>
        <end position="40"/>
    </location>
</feature>
<keyword evidence="3" id="KW-1185">Reference proteome</keyword>
<feature type="transmembrane region" description="Helical" evidence="1">
    <location>
        <begin position="52"/>
        <end position="72"/>
    </location>
</feature>
<dbReference type="Proteomes" id="UP000477750">
    <property type="component" value="Unassembled WGS sequence"/>
</dbReference>
<comment type="caution">
    <text evidence="2">The sequence shown here is derived from an EMBL/GenBank/DDBJ whole genome shotgun (WGS) entry which is preliminary data.</text>
</comment>
<name>A0A6L5GCX7_9ACTN</name>